<dbReference type="Proteomes" id="UP001057402">
    <property type="component" value="Chromosome 12"/>
</dbReference>
<sequence length="518" mass="58241">MSLASQVESLVLQPFFLLPLILFLTYLLWSFFLRPSSNSRSRSPPLPPGPRTLPLVGNLHSLDPELHTYFASLSAIHGPVCKLQLGGTLCIVISSPSAARAVLKDNDVIFANRDVPVAGRCATYGGRDIVWTPYGPEWRNLRKVCVLKMLSNNTLDSVYELRRSQMRKMVGYFYRKSGSEVNVGEQIFLTVLNVITSMMWGETVKGEERERIGAEFRQVVGEMTALLGLPNISDFFPALRRFDLQGVEKKMKVLVERLDTIFERVIEQRLEMDKSGGAGSGNKDFLQFLLKLKEEEDSKTPLEMVHIKALLMDMVVGGTDTTSNTVEFAMAEILNKPAVVAKIQDELDRVIGKDSIVEESHIHGLPYLRAVMKEFLRLHPPLPLMVPHCPSETCTVEGYTVPKGSRVFVNVWMIHRDPKVWDKPDVFDPERFADGNVDFSGNDFSYIPFGSGRRICAGVAMGERMVMYALATMLHLFEWKLPGDGKIDLTEQFGIVMKKKTPLVAVPSPRLSDPRLYE</sequence>
<accession>A0ACB9L017</accession>
<gene>
    <name evidence="1" type="ORF">MLD38_038471</name>
</gene>
<dbReference type="EMBL" id="CM042891">
    <property type="protein sequence ID" value="KAI4302761.1"/>
    <property type="molecule type" value="Genomic_DNA"/>
</dbReference>
<evidence type="ECO:0000313" key="1">
    <source>
        <dbReference type="EMBL" id="KAI4302761.1"/>
    </source>
</evidence>
<proteinExistence type="predicted"/>
<keyword evidence="2" id="KW-1185">Reference proteome</keyword>
<organism evidence="1 2">
    <name type="scientific">Melastoma candidum</name>
    <dbReference type="NCBI Taxonomy" id="119954"/>
    <lineage>
        <taxon>Eukaryota</taxon>
        <taxon>Viridiplantae</taxon>
        <taxon>Streptophyta</taxon>
        <taxon>Embryophyta</taxon>
        <taxon>Tracheophyta</taxon>
        <taxon>Spermatophyta</taxon>
        <taxon>Magnoliopsida</taxon>
        <taxon>eudicotyledons</taxon>
        <taxon>Gunneridae</taxon>
        <taxon>Pentapetalae</taxon>
        <taxon>rosids</taxon>
        <taxon>malvids</taxon>
        <taxon>Myrtales</taxon>
        <taxon>Melastomataceae</taxon>
        <taxon>Melastomatoideae</taxon>
        <taxon>Melastomateae</taxon>
        <taxon>Melastoma</taxon>
    </lineage>
</organism>
<evidence type="ECO:0000313" key="2">
    <source>
        <dbReference type="Proteomes" id="UP001057402"/>
    </source>
</evidence>
<comment type="caution">
    <text evidence="1">The sequence shown here is derived from an EMBL/GenBank/DDBJ whole genome shotgun (WGS) entry which is preliminary data.</text>
</comment>
<name>A0ACB9L017_9MYRT</name>
<protein>
    <submittedName>
        <fullName evidence="1">Uncharacterized protein</fullName>
    </submittedName>
</protein>
<reference evidence="2" key="1">
    <citation type="journal article" date="2023" name="Front. Plant Sci.">
        <title>Chromosomal-level genome assembly of Melastoma candidum provides insights into trichome evolution.</title>
        <authorList>
            <person name="Zhong Y."/>
            <person name="Wu W."/>
            <person name="Sun C."/>
            <person name="Zou P."/>
            <person name="Liu Y."/>
            <person name="Dai S."/>
            <person name="Zhou R."/>
        </authorList>
    </citation>
    <scope>NUCLEOTIDE SEQUENCE [LARGE SCALE GENOMIC DNA]</scope>
</reference>